<sequence>MRIKFLSFIASFFMVSFVITSCLDDDNNIEYSPDATIHAFELDTTGLGKYKFTIDQLKSEIYNEDSLPVHADTIIDKILITKLTTASGVVTMKDQSGKDSIINIADSIDLRKPIKLKVWSTEALAGTSPDQTREYTISVRVHKHDPDSLRWNYVAKISNSESIKEQKTVILGENILTYSVVDNVLKVYIAQKGNAMSWVSNSLEKNPFKNSLPSSILSYNNKLYATTADNNDGNVYESTNGIKWEETLGLFENEHVNLLLAPLSNKITYIKTINGTKVFASTNEITSNAKTDQELQVVPDDFPIGNISYTTYTTATGLEGIMLIGEHAKQPIAGDIEAIVPWGYMGSIWVSFPPNNEETSCPVLQTPTIMYYNNQFYIFGEKFESFYTSEAGLAWKKANKKFSFPYQDWSEADFKPSKEQPEFRGRETYSSVLDDKNDYIYILFSGGTASFEEEVEDEEDEEKSSKATKTHTYTYESEVWRGRLNQLWFDKDPLNAGK</sequence>
<dbReference type="InterPro" id="IPR046209">
    <property type="entry name" value="DUF6242_N"/>
</dbReference>
<dbReference type="EMBL" id="QRUO01000003">
    <property type="protein sequence ID" value="RGR73232.1"/>
    <property type="molecule type" value="Genomic_DNA"/>
</dbReference>
<evidence type="ECO:0008006" key="6">
    <source>
        <dbReference type="Google" id="ProtNLM"/>
    </source>
</evidence>
<evidence type="ECO:0000313" key="5">
    <source>
        <dbReference type="Proteomes" id="UP000284205"/>
    </source>
</evidence>
<dbReference type="Pfam" id="PF19755">
    <property type="entry name" value="DUF6242"/>
    <property type="match status" value="1"/>
</dbReference>
<accession>A0A412FYJ9</accession>
<protein>
    <recommendedName>
        <fullName evidence="6">Lipoprotein</fullName>
    </recommendedName>
</protein>
<comment type="caution">
    <text evidence="4">The sequence shown here is derived from an EMBL/GenBank/DDBJ whole genome shotgun (WGS) entry which is preliminary data.</text>
</comment>
<dbReference type="InterPro" id="IPR058667">
    <property type="entry name" value="DUF6242_C"/>
</dbReference>
<evidence type="ECO:0000259" key="3">
    <source>
        <dbReference type="Pfam" id="PF25852"/>
    </source>
</evidence>
<evidence type="ECO:0000313" key="4">
    <source>
        <dbReference type="EMBL" id="RGR73232.1"/>
    </source>
</evidence>
<proteinExistence type="predicted"/>
<feature type="signal peptide" evidence="1">
    <location>
        <begin position="1"/>
        <end position="20"/>
    </location>
</feature>
<keyword evidence="1" id="KW-0732">Signal</keyword>
<feature type="domain" description="DUF6242" evidence="3">
    <location>
        <begin position="145"/>
        <end position="491"/>
    </location>
</feature>
<reference evidence="4 5" key="1">
    <citation type="submission" date="2018-08" db="EMBL/GenBank/DDBJ databases">
        <title>A genome reference for cultivated species of the human gut microbiota.</title>
        <authorList>
            <person name="Zou Y."/>
            <person name="Xue W."/>
            <person name="Luo G."/>
        </authorList>
    </citation>
    <scope>NUCLEOTIDE SEQUENCE [LARGE SCALE GENOMIC DNA]</scope>
    <source>
        <strain evidence="4 5">AF24-29LB</strain>
    </source>
</reference>
<organism evidence="4 5">
    <name type="scientific">Bacteroides caccae</name>
    <dbReference type="NCBI Taxonomy" id="47678"/>
    <lineage>
        <taxon>Bacteria</taxon>
        <taxon>Pseudomonadati</taxon>
        <taxon>Bacteroidota</taxon>
        <taxon>Bacteroidia</taxon>
        <taxon>Bacteroidales</taxon>
        <taxon>Bacteroidaceae</taxon>
        <taxon>Bacteroides</taxon>
    </lineage>
</organism>
<gene>
    <name evidence="4" type="ORF">DWY26_04680</name>
</gene>
<dbReference type="AlphaFoldDB" id="A0A412FYJ9"/>
<name>A0A412FYJ9_9BACE</name>
<feature type="domain" description="DUF6242" evidence="2">
    <location>
        <begin position="42"/>
        <end position="139"/>
    </location>
</feature>
<evidence type="ECO:0000256" key="1">
    <source>
        <dbReference type="SAM" id="SignalP"/>
    </source>
</evidence>
<evidence type="ECO:0000259" key="2">
    <source>
        <dbReference type="Pfam" id="PF19755"/>
    </source>
</evidence>
<dbReference type="Pfam" id="PF25852">
    <property type="entry name" value="DUF6242_C"/>
    <property type="match status" value="1"/>
</dbReference>
<dbReference type="RefSeq" id="WP_122139034.1">
    <property type="nucleotide sequence ID" value="NZ_JAQCWB010000004.1"/>
</dbReference>
<feature type="chain" id="PRO_5019345302" description="Lipoprotein" evidence="1">
    <location>
        <begin position="21"/>
        <end position="498"/>
    </location>
</feature>
<dbReference type="PROSITE" id="PS51257">
    <property type="entry name" value="PROKAR_LIPOPROTEIN"/>
    <property type="match status" value="1"/>
</dbReference>
<dbReference type="Proteomes" id="UP000284205">
    <property type="component" value="Unassembled WGS sequence"/>
</dbReference>